<keyword evidence="1" id="KW-0812">Transmembrane</keyword>
<evidence type="ECO:0000313" key="2">
    <source>
        <dbReference type="EMBL" id="KAG6958089.1"/>
    </source>
</evidence>
<accession>A0A8J5IE06</accession>
<name>A0A8J5IE06_9STRA</name>
<dbReference type="AlphaFoldDB" id="A0A8J5IE06"/>
<dbReference type="InterPro" id="IPR022185">
    <property type="entry name" value="DUF3712"/>
</dbReference>
<protein>
    <submittedName>
        <fullName evidence="2">Uncharacterized protein</fullName>
    </submittedName>
</protein>
<gene>
    <name evidence="2" type="ORF">JG688_00010668</name>
</gene>
<comment type="caution">
    <text evidence="2">The sequence shown here is derived from an EMBL/GenBank/DDBJ whole genome shotgun (WGS) entry which is preliminary data.</text>
</comment>
<sequence length="385" mass="41981">MSKEHEIIEAMSPNSQMPYHDPSSVRLNDGNGIKEMEESESNDVLLGPDGKPLKKFLWWHMTKKQRILIFVGLVLLVLIALLLITWLAIIPAVIRHYANSVQMTLNYMDIMKIPDNKTLTVDISLNIQHDVGITATTDSTTVSLLFAGAEFATLPFPGLDIKTGSKDYNITIATDMPLTDLNVFNAMSDALMNETEITLTASASLDIRALGMSFNDLSFNRNLPLEGFGDFTDPEPVIENIELTTCTSSEYLLNVNVTLDNTARMGLDAIGALNMSLYYGQQYLGYALSQKPDLGIPRGMSDQSFLVTIDAEDVSISTMVLSALDSSTQFYIVGSNPYVTTHGQFVEALSSVNMSVPSSSGSLTNMKMGSSCSLASLLVSRQLAG</sequence>
<keyword evidence="1" id="KW-1133">Transmembrane helix</keyword>
<keyword evidence="3" id="KW-1185">Reference proteome</keyword>
<proteinExistence type="predicted"/>
<reference evidence="2" key="1">
    <citation type="submission" date="2021-01" db="EMBL/GenBank/DDBJ databases">
        <title>Phytophthora aleatoria, a newly-described species from Pinus radiata is distinct from Phytophthora cactorum isolates based on comparative genomics.</title>
        <authorList>
            <person name="Mcdougal R."/>
            <person name="Panda P."/>
            <person name="Williams N."/>
            <person name="Studholme D.J."/>
        </authorList>
    </citation>
    <scope>NUCLEOTIDE SEQUENCE</scope>
    <source>
        <strain evidence="2">NZFS 4037</strain>
    </source>
</reference>
<organism evidence="2 3">
    <name type="scientific">Phytophthora aleatoria</name>
    <dbReference type="NCBI Taxonomy" id="2496075"/>
    <lineage>
        <taxon>Eukaryota</taxon>
        <taxon>Sar</taxon>
        <taxon>Stramenopiles</taxon>
        <taxon>Oomycota</taxon>
        <taxon>Peronosporomycetes</taxon>
        <taxon>Peronosporales</taxon>
        <taxon>Peronosporaceae</taxon>
        <taxon>Phytophthora</taxon>
    </lineage>
</organism>
<dbReference type="Pfam" id="PF12505">
    <property type="entry name" value="DUF3712"/>
    <property type="match status" value="1"/>
</dbReference>
<dbReference type="PANTHER" id="PTHR35895">
    <property type="entry name" value="CHROMOSOME 16, WHOLE GENOME SHOTGUN SEQUENCE"/>
    <property type="match status" value="1"/>
</dbReference>
<dbReference type="GO" id="GO:0016020">
    <property type="term" value="C:membrane"/>
    <property type="evidence" value="ECO:0007669"/>
    <property type="project" value="TreeGrafter"/>
</dbReference>
<dbReference type="Proteomes" id="UP000709295">
    <property type="component" value="Unassembled WGS sequence"/>
</dbReference>
<evidence type="ECO:0000313" key="3">
    <source>
        <dbReference type="Proteomes" id="UP000709295"/>
    </source>
</evidence>
<evidence type="ECO:0000256" key="1">
    <source>
        <dbReference type="SAM" id="Phobius"/>
    </source>
</evidence>
<keyword evidence="1" id="KW-0472">Membrane</keyword>
<dbReference type="EMBL" id="JAENGY010000689">
    <property type="protein sequence ID" value="KAG6958089.1"/>
    <property type="molecule type" value="Genomic_DNA"/>
</dbReference>
<feature type="transmembrane region" description="Helical" evidence="1">
    <location>
        <begin position="67"/>
        <end position="94"/>
    </location>
</feature>
<dbReference type="PANTHER" id="PTHR35895:SF1">
    <property type="entry name" value="LIPID-BINDING SERUM GLYCOPROTEIN C-TERMINAL DOMAIN-CONTAINING PROTEIN"/>
    <property type="match status" value="1"/>
</dbReference>
<dbReference type="InterPro" id="IPR046368">
    <property type="entry name" value="Tag1"/>
</dbReference>